<evidence type="ECO:0000313" key="3">
    <source>
        <dbReference type="EMBL" id="MFI9103274.1"/>
    </source>
</evidence>
<name>A0ABW8CA37_9ACTN</name>
<protein>
    <submittedName>
        <fullName evidence="3">Uncharacterized protein</fullName>
    </submittedName>
</protein>
<dbReference type="EMBL" id="JBITYG010000006">
    <property type="protein sequence ID" value="MFI9103274.1"/>
    <property type="molecule type" value="Genomic_DNA"/>
</dbReference>
<reference evidence="3 4" key="1">
    <citation type="submission" date="2024-10" db="EMBL/GenBank/DDBJ databases">
        <title>The Natural Products Discovery Center: Release of the First 8490 Sequenced Strains for Exploring Actinobacteria Biosynthetic Diversity.</title>
        <authorList>
            <person name="Kalkreuter E."/>
            <person name="Kautsar S.A."/>
            <person name="Yang D."/>
            <person name="Bader C.D."/>
            <person name="Teijaro C.N."/>
            <person name="Fluegel L."/>
            <person name="Davis C.M."/>
            <person name="Simpson J.R."/>
            <person name="Lauterbach L."/>
            <person name="Steele A.D."/>
            <person name="Gui C."/>
            <person name="Meng S."/>
            <person name="Li G."/>
            <person name="Viehrig K."/>
            <person name="Ye F."/>
            <person name="Su P."/>
            <person name="Kiefer A.F."/>
            <person name="Nichols A."/>
            <person name="Cepeda A.J."/>
            <person name="Yan W."/>
            <person name="Fan B."/>
            <person name="Jiang Y."/>
            <person name="Adhikari A."/>
            <person name="Zheng C.-J."/>
            <person name="Schuster L."/>
            <person name="Cowan T.M."/>
            <person name="Smanski M.J."/>
            <person name="Chevrette M.G."/>
            <person name="De Carvalho L.P.S."/>
            <person name="Shen B."/>
        </authorList>
    </citation>
    <scope>NUCLEOTIDE SEQUENCE [LARGE SCALE GENOMIC DNA]</scope>
    <source>
        <strain evidence="3 4">NPDC053399</strain>
    </source>
</reference>
<keyword evidence="1" id="KW-1133">Transmembrane helix</keyword>
<organism evidence="3 4">
    <name type="scientific">Streptomyces fildesensis</name>
    <dbReference type="NCBI Taxonomy" id="375757"/>
    <lineage>
        <taxon>Bacteria</taxon>
        <taxon>Bacillati</taxon>
        <taxon>Actinomycetota</taxon>
        <taxon>Actinomycetes</taxon>
        <taxon>Kitasatosporales</taxon>
        <taxon>Streptomycetaceae</taxon>
        <taxon>Streptomyces</taxon>
    </lineage>
</organism>
<dbReference type="RefSeq" id="WP_399652046.1">
    <property type="nucleotide sequence ID" value="NZ_JBITYG010000006.1"/>
</dbReference>
<feature type="signal peptide" evidence="2">
    <location>
        <begin position="1"/>
        <end position="24"/>
    </location>
</feature>
<evidence type="ECO:0000256" key="1">
    <source>
        <dbReference type="SAM" id="Phobius"/>
    </source>
</evidence>
<keyword evidence="4" id="KW-1185">Reference proteome</keyword>
<keyword evidence="2" id="KW-0732">Signal</keyword>
<sequence>MTRSRATRSLAVFAPLLATAFVLATPDLAVAQCAAPDYRGGRALPSGGCPTHTAATASATVWAVLALAAAVWLMLAIRRARDVTDADLAVVDAGFSAARKETSSWEDDSV</sequence>
<feature type="chain" id="PRO_5045538184" evidence="2">
    <location>
        <begin position="25"/>
        <end position="110"/>
    </location>
</feature>
<evidence type="ECO:0000256" key="2">
    <source>
        <dbReference type="SAM" id="SignalP"/>
    </source>
</evidence>
<proteinExistence type="predicted"/>
<gene>
    <name evidence="3" type="ORF">ACIGXA_22400</name>
</gene>
<accession>A0ABW8CA37</accession>
<dbReference type="Proteomes" id="UP001614394">
    <property type="component" value="Unassembled WGS sequence"/>
</dbReference>
<keyword evidence="1" id="KW-0812">Transmembrane</keyword>
<evidence type="ECO:0000313" key="4">
    <source>
        <dbReference type="Proteomes" id="UP001614394"/>
    </source>
</evidence>
<comment type="caution">
    <text evidence="3">The sequence shown here is derived from an EMBL/GenBank/DDBJ whole genome shotgun (WGS) entry which is preliminary data.</text>
</comment>
<keyword evidence="1" id="KW-0472">Membrane</keyword>
<feature type="transmembrane region" description="Helical" evidence="1">
    <location>
        <begin position="55"/>
        <end position="75"/>
    </location>
</feature>